<name>A0A6I4M584_9SPHN</name>
<protein>
    <submittedName>
        <fullName evidence="3">DUF2167 domain-containing protein</fullName>
    </submittedName>
</protein>
<comment type="caution">
    <text evidence="3">The sequence shown here is derived from an EMBL/GenBank/DDBJ whole genome shotgun (WGS) entry which is preliminary data.</text>
</comment>
<evidence type="ECO:0000313" key="3">
    <source>
        <dbReference type="EMBL" id="MVZ97395.1"/>
    </source>
</evidence>
<keyword evidence="1" id="KW-1133">Transmembrane helix</keyword>
<accession>A0A6I4M584</accession>
<dbReference type="Pfam" id="PF09935">
    <property type="entry name" value="DUF2167"/>
    <property type="match status" value="1"/>
</dbReference>
<evidence type="ECO:0000313" key="4">
    <source>
        <dbReference type="Proteomes" id="UP000471147"/>
    </source>
</evidence>
<gene>
    <name evidence="3" type="ORF">EUU23_06705</name>
</gene>
<keyword evidence="2" id="KW-0732">Signal</keyword>
<keyword evidence="4" id="KW-1185">Reference proteome</keyword>
<evidence type="ECO:0000256" key="2">
    <source>
        <dbReference type="SAM" id="SignalP"/>
    </source>
</evidence>
<dbReference type="OrthoDB" id="196355at2"/>
<feature type="signal peptide" evidence="2">
    <location>
        <begin position="1"/>
        <end position="24"/>
    </location>
</feature>
<feature type="transmembrane region" description="Helical" evidence="1">
    <location>
        <begin position="255"/>
        <end position="275"/>
    </location>
</feature>
<dbReference type="RefSeq" id="WP_160353273.1">
    <property type="nucleotide sequence ID" value="NZ_SDWJ01000001.1"/>
</dbReference>
<evidence type="ECO:0000256" key="1">
    <source>
        <dbReference type="SAM" id="Phobius"/>
    </source>
</evidence>
<proteinExistence type="predicted"/>
<dbReference type="AlphaFoldDB" id="A0A6I4M584"/>
<reference evidence="3 4" key="1">
    <citation type="submission" date="2019-01" db="EMBL/GenBank/DDBJ databases">
        <title>Sphingorhabdus lacus sp.nov., isolated from an oligotrophic freshwater lake.</title>
        <authorList>
            <person name="Park M."/>
        </authorList>
    </citation>
    <scope>NUCLEOTIDE SEQUENCE [LARGE SCALE GENOMIC DNA]</scope>
    <source>
        <strain evidence="3 4">IMCC26285</strain>
    </source>
</reference>
<dbReference type="Proteomes" id="UP000471147">
    <property type="component" value="Unassembled WGS sequence"/>
</dbReference>
<keyword evidence="1" id="KW-0472">Membrane</keyword>
<feature type="chain" id="PRO_5026270287" evidence="2">
    <location>
        <begin position="25"/>
        <end position="300"/>
    </location>
</feature>
<dbReference type="EMBL" id="SDWJ01000001">
    <property type="protein sequence ID" value="MVZ97395.1"/>
    <property type="molecule type" value="Genomic_DNA"/>
</dbReference>
<keyword evidence="1" id="KW-0812">Transmembrane</keyword>
<sequence length="300" mass="32796">MKFSAYVTRAALVFLAMVAQPVLAQNDQSAAQVQAQFQALPWVEAPQKPQVTDRASIKLPNMVQYLDADGTNKFLQLTGNLPENDSYTIASKNSNWFAVYSFSDIGYVRDDEKIDAKALLQQMKDSDAAQNEARREQGLEPLTTVGWAVSPHYDKVTHNLEYGVILSSPSGQNINYHMRILGRRGVMDAALVTSQDTLQSDLAAFREANKGFSFNNDERYAAYKDGDKVSEYGLAALVTGGAAAAVAKTGLFKGLLILLLKFWKLIALGTVGLLVSLKRFFGFGGDDGGDQDGDNDRYAS</sequence>
<organism evidence="3 4">
    <name type="scientific">Sphingorhabdus profundilacus</name>
    <dbReference type="NCBI Taxonomy" id="2509718"/>
    <lineage>
        <taxon>Bacteria</taxon>
        <taxon>Pseudomonadati</taxon>
        <taxon>Pseudomonadota</taxon>
        <taxon>Alphaproteobacteria</taxon>
        <taxon>Sphingomonadales</taxon>
        <taxon>Sphingomonadaceae</taxon>
        <taxon>Sphingorhabdus</taxon>
    </lineage>
</organism>
<dbReference type="InterPro" id="IPR018682">
    <property type="entry name" value="DUF2167_membr"/>
</dbReference>